<proteinExistence type="predicted"/>
<keyword evidence="13" id="KW-0325">Glycoprotein</keyword>
<dbReference type="FunFam" id="2.20.100.10:FF:000021">
    <property type="entry name" value="semaphorin-5B isoform X1"/>
    <property type="match status" value="1"/>
</dbReference>
<feature type="signal peptide" evidence="16">
    <location>
        <begin position="1"/>
        <end position="22"/>
    </location>
</feature>
<dbReference type="SMART" id="SM00630">
    <property type="entry name" value="Sema"/>
    <property type="match status" value="1"/>
</dbReference>
<dbReference type="AlphaFoldDB" id="A0A9W3BQB8"/>
<dbReference type="InterPro" id="IPR015943">
    <property type="entry name" value="WD40/YVTN_repeat-like_dom_sf"/>
</dbReference>
<dbReference type="Proteomes" id="UP001165740">
    <property type="component" value="Chromosome 11"/>
</dbReference>
<dbReference type="Gene3D" id="2.130.10.10">
    <property type="entry name" value="YVTN repeat-like/Quinoprotein amine dehydrogenase"/>
    <property type="match status" value="1"/>
</dbReference>
<dbReference type="GO" id="GO:0005576">
    <property type="term" value="C:extracellular region"/>
    <property type="evidence" value="ECO:0007669"/>
    <property type="project" value="UniProtKB-SubCell"/>
</dbReference>
<dbReference type="GO" id="GO:0045499">
    <property type="term" value="F:chemorepellent activity"/>
    <property type="evidence" value="ECO:0007669"/>
    <property type="project" value="TreeGrafter"/>
</dbReference>
<evidence type="ECO:0000313" key="22">
    <source>
        <dbReference type="RefSeq" id="XP_055901750.1"/>
    </source>
</evidence>
<keyword evidence="9" id="KW-0524">Neurogenesis</keyword>
<keyword evidence="3" id="KW-0217">Developmental protein</keyword>
<evidence type="ECO:0000313" key="19">
    <source>
        <dbReference type="RefSeq" id="XP_055901747.1"/>
    </source>
</evidence>
<dbReference type="InterPro" id="IPR036352">
    <property type="entry name" value="Semap_dom_sf"/>
</dbReference>
<dbReference type="InterPro" id="IPR036383">
    <property type="entry name" value="TSP1_rpt_sf"/>
</dbReference>
<feature type="domain" description="Sema" evidence="17">
    <location>
        <begin position="44"/>
        <end position="497"/>
    </location>
</feature>
<dbReference type="InterPro" id="IPR000884">
    <property type="entry name" value="TSP1_rpt"/>
</dbReference>
<dbReference type="RefSeq" id="XP_055901749.1">
    <property type="nucleotide sequence ID" value="XM_056045774.1"/>
</dbReference>
<evidence type="ECO:0000256" key="6">
    <source>
        <dbReference type="ARBA" id="ARBA00022729"/>
    </source>
</evidence>
<evidence type="ECO:0000256" key="12">
    <source>
        <dbReference type="ARBA" id="ARBA00023157"/>
    </source>
</evidence>
<dbReference type="OMA" id="EWKATRP"/>
<dbReference type="SUPFAM" id="SSF82895">
    <property type="entry name" value="TSP-1 type 1 repeat"/>
    <property type="match status" value="3"/>
</dbReference>
<dbReference type="InterPro" id="IPR057563">
    <property type="entry name" value="Sema5A/B-like_TSP-1"/>
</dbReference>
<keyword evidence="10" id="KW-1133">Transmembrane helix</keyword>
<dbReference type="PANTHER" id="PTHR11036:SF79">
    <property type="entry name" value="SEMAPHORIN 5C, ISOFORM A"/>
    <property type="match status" value="1"/>
</dbReference>
<keyword evidence="8" id="KW-0221">Differentiation</keyword>
<dbReference type="GO" id="GO:0030335">
    <property type="term" value="P:positive regulation of cell migration"/>
    <property type="evidence" value="ECO:0007669"/>
    <property type="project" value="TreeGrafter"/>
</dbReference>
<keyword evidence="11" id="KW-0472">Membrane</keyword>
<protein>
    <recommendedName>
        <fullName evidence="14">Semaphorin-2A</fullName>
    </recommendedName>
</protein>
<keyword evidence="4" id="KW-0964">Secreted</keyword>
<dbReference type="GO" id="GO:0071526">
    <property type="term" value="P:semaphorin-plexin signaling pathway"/>
    <property type="evidence" value="ECO:0007669"/>
    <property type="project" value="TreeGrafter"/>
</dbReference>
<dbReference type="GO" id="GO:0005886">
    <property type="term" value="C:plasma membrane"/>
    <property type="evidence" value="ECO:0007669"/>
    <property type="project" value="TreeGrafter"/>
</dbReference>
<evidence type="ECO:0000256" key="11">
    <source>
        <dbReference type="ARBA" id="ARBA00023136"/>
    </source>
</evidence>
<dbReference type="SMART" id="SM00209">
    <property type="entry name" value="TSP1"/>
    <property type="match status" value="4"/>
</dbReference>
<dbReference type="SUPFAM" id="SSF103575">
    <property type="entry name" value="Plexin repeat"/>
    <property type="match status" value="1"/>
</dbReference>
<dbReference type="Pfam" id="PF01437">
    <property type="entry name" value="PSI"/>
    <property type="match status" value="1"/>
</dbReference>
<evidence type="ECO:0000259" key="17">
    <source>
        <dbReference type="PROSITE" id="PS51004"/>
    </source>
</evidence>
<dbReference type="FunFam" id="2.20.100.10:FF:000001">
    <property type="entry name" value="semaphorin-5A isoform X1"/>
    <property type="match status" value="1"/>
</dbReference>
<evidence type="ECO:0000313" key="21">
    <source>
        <dbReference type="RefSeq" id="XP_055901749.1"/>
    </source>
</evidence>
<dbReference type="PROSITE" id="PS50092">
    <property type="entry name" value="TSP1"/>
    <property type="match status" value="3"/>
</dbReference>
<dbReference type="GO" id="GO:0030215">
    <property type="term" value="F:semaphorin receptor binding"/>
    <property type="evidence" value="ECO:0007669"/>
    <property type="project" value="InterPro"/>
</dbReference>
<dbReference type="GeneID" id="106054970"/>
<evidence type="ECO:0000256" key="14">
    <source>
        <dbReference type="ARBA" id="ARBA00074148"/>
    </source>
</evidence>
<dbReference type="PANTHER" id="PTHR11036">
    <property type="entry name" value="SEMAPHORIN"/>
    <property type="match status" value="1"/>
</dbReference>
<organism evidence="18 21">
    <name type="scientific">Biomphalaria glabrata</name>
    <name type="common">Bloodfluke planorb</name>
    <name type="synonym">Freshwater snail</name>
    <dbReference type="NCBI Taxonomy" id="6526"/>
    <lineage>
        <taxon>Eukaryota</taxon>
        <taxon>Metazoa</taxon>
        <taxon>Spiralia</taxon>
        <taxon>Lophotrochozoa</taxon>
        <taxon>Mollusca</taxon>
        <taxon>Gastropoda</taxon>
        <taxon>Heterobranchia</taxon>
        <taxon>Euthyneura</taxon>
        <taxon>Panpulmonata</taxon>
        <taxon>Hygrophila</taxon>
        <taxon>Lymnaeoidea</taxon>
        <taxon>Planorbidae</taxon>
        <taxon>Biomphalaria</taxon>
    </lineage>
</organism>
<keyword evidence="12" id="KW-1015">Disulfide bond</keyword>
<feature type="chain" id="PRO_5044703115" description="Semaphorin-2A" evidence="16">
    <location>
        <begin position="23"/>
        <end position="840"/>
    </location>
</feature>
<dbReference type="Pfam" id="PF23260">
    <property type="entry name" value="TSP1_2"/>
    <property type="match status" value="1"/>
</dbReference>
<evidence type="ECO:0000256" key="2">
    <source>
        <dbReference type="ARBA" id="ARBA00004613"/>
    </source>
</evidence>
<dbReference type="RefSeq" id="XP_055901748.1">
    <property type="nucleotide sequence ID" value="XM_056045773.1"/>
</dbReference>
<dbReference type="FunFam" id="2.130.10.10:FF:000369">
    <property type="entry name" value="semaphorin-2A isoform X1"/>
    <property type="match status" value="1"/>
</dbReference>
<keyword evidence="6 16" id="KW-0732">Signal</keyword>
<dbReference type="Pfam" id="PF00090">
    <property type="entry name" value="TSP_1"/>
    <property type="match status" value="2"/>
</dbReference>
<keyword evidence="5" id="KW-0812">Transmembrane</keyword>
<evidence type="ECO:0000256" key="1">
    <source>
        <dbReference type="ARBA" id="ARBA00004167"/>
    </source>
</evidence>
<evidence type="ECO:0000256" key="5">
    <source>
        <dbReference type="ARBA" id="ARBA00022692"/>
    </source>
</evidence>
<dbReference type="InterPro" id="IPR001627">
    <property type="entry name" value="Semap_dom"/>
</dbReference>
<comment type="subcellular location">
    <subcellularLocation>
        <location evidence="1">Membrane</location>
        <topology evidence="1">Single-pass membrane protein</topology>
    </subcellularLocation>
    <subcellularLocation>
        <location evidence="2">Secreted</location>
    </subcellularLocation>
</comment>
<evidence type="ECO:0000313" key="18">
    <source>
        <dbReference type="Proteomes" id="UP001165740"/>
    </source>
</evidence>
<evidence type="ECO:0000256" key="8">
    <source>
        <dbReference type="ARBA" id="ARBA00022782"/>
    </source>
</evidence>
<dbReference type="SUPFAM" id="SSF101912">
    <property type="entry name" value="Sema domain"/>
    <property type="match status" value="1"/>
</dbReference>
<comment type="caution">
    <text evidence="15">Lacks conserved residue(s) required for the propagation of feature annotation.</text>
</comment>
<dbReference type="SMART" id="SM00423">
    <property type="entry name" value="PSI"/>
    <property type="match status" value="1"/>
</dbReference>
<evidence type="ECO:0000256" key="15">
    <source>
        <dbReference type="PROSITE-ProRule" id="PRU00352"/>
    </source>
</evidence>
<evidence type="ECO:0000256" key="16">
    <source>
        <dbReference type="SAM" id="SignalP"/>
    </source>
</evidence>
<sequence>MSSSLLFTFVAMVTLLARPISSQGWIFQPIGEGWQSDGPVEFDEELADYRFVGYQTMLQTGHFFQDPSLVSYVQLEVDEESDNNQLLVGGMNKLFRLDLDNFTLLETADWYSPADKQDYCNIVYNPADCHNYIRVLLLQNSYVFACGTNSYSPMCQWRLANNLSVVLNSTDSRGLCPYSPSYNATAIISNDGDLYTATVFDTYGRDPLIIRSAGSSVSLRTMKHDSHWLNDPSFVSAFEMDNFVYFVFRETAVEYINCGKKVYSRVARVCKNDEGGQYRLAGIWTSFSKARINCSLPGEYPFYFDEVQSTFLSQDEKLIYAVFTTPPNSMAGSAVCVYDYESLKHAFNGPFKHKENLNSAWLKKENTNKKKCESNRSHRSSDKLKDLVTSTQELLMDRAVMPRELGPLIMRENERWSKIVVDHVIAKTGSHDVIFLSTDDGKIRKMMRHPTGKSTCLIEEIKIVPNGHPKPVQNMKISTEQGAIFVAVEGSVYRIPFQRCGRFTSSAACINAQDPYCGWNQKTNTCSPAPGGNVHDKSWEQNLVQCPILIYKVDGGWSDWSEWSSCPYAGEKKDIDRCQCRSRTCSKPAPSLNGRPCSGSSIQIVNCTVHGDWTAWSSWSACSQTCGFAVRKRTRQCGNPAPKFGGRSCHGTNTEESYCSNHPECPVIPIHGAWSDWAGWSTCTSNCNGGLQTRKRACDQPLPMKGGMPCTGNREEWRMCNTQTCAEISKLSPWTEWVQTNRTKGGYFQERFRFYCRANVQSSKDIKTSSADSQAQFCFKNDNSCFKPQEAPHPTISLEVGSNWERFIKSVCAPRRKLFKKYCNCRTLGVFLVCQKCGYG</sequence>
<dbReference type="Gene3D" id="3.30.1680.10">
    <property type="entry name" value="ligand-binding face of the semaphorins, domain 2"/>
    <property type="match status" value="1"/>
</dbReference>
<keyword evidence="7" id="KW-0677">Repeat</keyword>
<evidence type="ECO:0000256" key="10">
    <source>
        <dbReference type="ARBA" id="ARBA00022989"/>
    </source>
</evidence>
<dbReference type="Pfam" id="PF01403">
    <property type="entry name" value="Sema"/>
    <property type="match status" value="1"/>
</dbReference>
<evidence type="ECO:0000313" key="20">
    <source>
        <dbReference type="RefSeq" id="XP_055901748.1"/>
    </source>
</evidence>
<dbReference type="Gene3D" id="2.20.100.10">
    <property type="entry name" value="Thrombospondin type-1 (TSP1) repeat"/>
    <property type="match status" value="3"/>
</dbReference>
<gene>
    <name evidence="19 20 21 22 23" type="primary">LOC106054970</name>
</gene>
<dbReference type="RefSeq" id="XP_055901747.1">
    <property type="nucleotide sequence ID" value="XM_056045772.1"/>
</dbReference>
<dbReference type="FunFam" id="2.20.100.10:FF:000007">
    <property type="entry name" value="Thrombospondin 1"/>
    <property type="match status" value="1"/>
</dbReference>
<evidence type="ECO:0000256" key="7">
    <source>
        <dbReference type="ARBA" id="ARBA00022737"/>
    </source>
</evidence>
<dbReference type="InterPro" id="IPR027231">
    <property type="entry name" value="Semaphorin"/>
</dbReference>
<dbReference type="RefSeq" id="XP_055901750.1">
    <property type="nucleotide sequence ID" value="XM_056045775.1"/>
</dbReference>
<evidence type="ECO:0000313" key="23">
    <source>
        <dbReference type="RefSeq" id="XP_055901751.1"/>
    </source>
</evidence>
<keyword evidence="18" id="KW-1185">Reference proteome</keyword>
<dbReference type="PROSITE" id="PS51004">
    <property type="entry name" value="SEMA"/>
    <property type="match status" value="1"/>
</dbReference>
<dbReference type="InterPro" id="IPR016201">
    <property type="entry name" value="PSI"/>
</dbReference>
<dbReference type="GO" id="GO:0007411">
    <property type="term" value="P:axon guidance"/>
    <property type="evidence" value="ECO:0007669"/>
    <property type="project" value="TreeGrafter"/>
</dbReference>
<name>A0A9W3BQB8_BIOGL</name>
<dbReference type="OrthoDB" id="9988752at2759"/>
<dbReference type="InterPro" id="IPR002165">
    <property type="entry name" value="Plexin_repeat"/>
</dbReference>
<evidence type="ECO:0000256" key="3">
    <source>
        <dbReference type="ARBA" id="ARBA00022473"/>
    </source>
</evidence>
<reference evidence="19 20" key="1">
    <citation type="submission" date="2025-04" db="UniProtKB">
        <authorList>
            <consortium name="RefSeq"/>
        </authorList>
    </citation>
    <scope>IDENTIFICATION</scope>
</reference>
<dbReference type="RefSeq" id="XP_055901751.1">
    <property type="nucleotide sequence ID" value="XM_056045776.1"/>
</dbReference>
<accession>A0A9W3BQB8</accession>
<evidence type="ECO:0000256" key="4">
    <source>
        <dbReference type="ARBA" id="ARBA00022525"/>
    </source>
</evidence>
<evidence type="ECO:0000256" key="9">
    <source>
        <dbReference type="ARBA" id="ARBA00022902"/>
    </source>
</evidence>
<evidence type="ECO:0000256" key="13">
    <source>
        <dbReference type="ARBA" id="ARBA00023180"/>
    </source>
</evidence>
<dbReference type="PRINTS" id="PR01705">
    <property type="entry name" value="TSP1REPEAT"/>
</dbReference>